<dbReference type="Pfam" id="PF03466">
    <property type="entry name" value="LysR_substrate"/>
    <property type="match status" value="1"/>
</dbReference>
<dbReference type="SUPFAM" id="SSF53850">
    <property type="entry name" value="Periplasmic binding protein-like II"/>
    <property type="match status" value="1"/>
</dbReference>
<dbReference type="RefSeq" id="WP_183816011.1">
    <property type="nucleotide sequence ID" value="NZ_JACHOB010000001.1"/>
</dbReference>
<keyword evidence="4" id="KW-0804">Transcription</keyword>
<dbReference type="GO" id="GO:0032993">
    <property type="term" value="C:protein-DNA complex"/>
    <property type="evidence" value="ECO:0007669"/>
    <property type="project" value="TreeGrafter"/>
</dbReference>
<dbReference type="InterPro" id="IPR005119">
    <property type="entry name" value="LysR_subst-bd"/>
</dbReference>
<evidence type="ECO:0000256" key="1">
    <source>
        <dbReference type="ARBA" id="ARBA00009437"/>
    </source>
</evidence>
<proteinExistence type="inferred from homology"/>
<dbReference type="EMBL" id="JACHOB010000001">
    <property type="protein sequence ID" value="MBB4658299.1"/>
    <property type="molecule type" value="Genomic_DNA"/>
</dbReference>
<dbReference type="Gene3D" id="3.40.190.10">
    <property type="entry name" value="Periplasmic binding protein-like II"/>
    <property type="match status" value="2"/>
</dbReference>
<dbReference type="CDD" id="cd08411">
    <property type="entry name" value="PBP2_OxyR"/>
    <property type="match status" value="1"/>
</dbReference>
<sequence>MAAFPTLRQMQFFTALVRRRSFSRAADDCFVSQSTLSAGVKEFETILGAPLVDRSARSFALTSLGEEVASRAQEILALTGELVRIAEARPPLTGELRLALIPTIGPFLLPRLMPLLDETYPDLRLFLREELTDTLVAGLRSGRHDMAVLALPIEDEGLDTLIFAEDPFVFVCRPDHPLAGQASVSSAEIGRENLLLLEDGHCLRDHALSACKLQDRQTADAFGATSLFTLAQMVRSGLGSTLLPRLAVEQGLAEGAGLVAVPVRDGEASPSRDLGLAWRHGSGREAEARALAALLA</sequence>
<dbReference type="Gene3D" id="1.10.10.10">
    <property type="entry name" value="Winged helix-like DNA-binding domain superfamily/Winged helix DNA-binding domain"/>
    <property type="match status" value="1"/>
</dbReference>
<evidence type="ECO:0000259" key="5">
    <source>
        <dbReference type="PROSITE" id="PS50931"/>
    </source>
</evidence>
<keyword evidence="3" id="KW-0238">DNA-binding</keyword>
<comment type="caution">
    <text evidence="6">The sequence shown here is derived from an EMBL/GenBank/DDBJ whole genome shotgun (WGS) entry which is preliminary data.</text>
</comment>
<organism evidence="6 7">
    <name type="scientific">Parvularcula dongshanensis</name>
    <dbReference type="NCBI Taxonomy" id="1173995"/>
    <lineage>
        <taxon>Bacteria</taxon>
        <taxon>Pseudomonadati</taxon>
        <taxon>Pseudomonadota</taxon>
        <taxon>Alphaproteobacteria</taxon>
        <taxon>Parvularculales</taxon>
        <taxon>Parvularculaceae</taxon>
        <taxon>Parvularcula</taxon>
    </lineage>
</organism>
<reference evidence="6 7" key="1">
    <citation type="submission" date="2020-08" db="EMBL/GenBank/DDBJ databases">
        <title>Genomic Encyclopedia of Type Strains, Phase IV (KMG-IV): sequencing the most valuable type-strain genomes for metagenomic binning, comparative biology and taxonomic classification.</title>
        <authorList>
            <person name="Goeker M."/>
        </authorList>
    </citation>
    <scope>NUCLEOTIDE SEQUENCE [LARGE SCALE GENOMIC DNA]</scope>
    <source>
        <strain evidence="6 7">DSM 102850</strain>
    </source>
</reference>
<dbReference type="PROSITE" id="PS50931">
    <property type="entry name" value="HTH_LYSR"/>
    <property type="match status" value="1"/>
</dbReference>
<dbReference type="PANTHER" id="PTHR30346">
    <property type="entry name" value="TRANSCRIPTIONAL DUAL REGULATOR HCAR-RELATED"/>
    <property type="match status" value="1"/>
</dbReference>
<dbReference type="InterPro" id="IPR036388">
    <property type="entry name" value="WH-like_DNA-bd_sf"/>
</dbReference>
<evidence type="ECO:0000256" key="4">
    <source>
        <dbReference type="ARBA" id="ARBA00023163"/>
    </source>
</evidence>
<dbReference type="Proteomes" id="UP000563524">
    <property type="component" value="Unassembled WGS sequence"/>
</dbReference>
<accession>A0A840I0E5</accession>
<dbReference type="SUPFAM" id="SSF46785">
    <property type="entry name" value="Winged helix' DNA-binding domain"/>
    <property type="match status" value="1"/>
</dbReference>
<evidence type="ECO:0000256" key="3">
    <source>
        <dbReference type="ARBA" id="ARBA00023125"/>
    </source>
</evidence>
<evidence type="ECO:0000313" key="6">
    <source>
        <dbReference type="EMBL" id="MBB4658299.1"/>
    </source>
</evidence>
<evidence type="ECO:0000256" key="2">
    <source>
        <dbReference type="ARBA" id="ARBA00023015"/>
    </source>
</evidence>
<dbReference type="GO" id="GO:0003677">
    <property type="term" value="F:DNA binding"/>
    <property type="evidence" value="ECO:0007669"/>
    <property type="project" value="UniProtKB-KW"/>
</dbReference>
<dbReference type="InterPro" id="IPR000847">
    <property type="entry name" value="LysR_HTH_N"/>
</dbReference>
<name>A0A840I0E5_9PROT</name>
<dbReference type="PANTHER" id="PTHR30346:SF10">
    <property type="entry name" value="TRANSCRIPTIONAL REGULATOR OF OXIDATIVE STRESS OXYR"/>
    <property type="match status" value="1"/>
</dbReference>
<dbReference type="InterPro" id="IPR036390">
    <property type="entry name" value="WH_DNA-bd_sf"/>
</dbReference>
<dbReference type="AlphaFoldDB" id="A0A840I0E5"/>
<dbReference type="Pfam" id="PF00126">
    <property type="entry name" value="HTH_1"/>
    <property type="match status" value="1"/>
</dbReference>
<dbReference type="FunFam" id="1.10.10.10:FF:000001">
    <property type="entry name" value="LysR family transcriptional regulator"/>
    <property type="match status" value="1"/>
</dbReference>
<keyword evidence="7" id="KW-1185">Reference proteome</keyword>
<dbReference type="GO" id="GO:0003700">
    <property type="term" value="F:DNA-binding transcription factor activity"/>
    <property type="evidence" value="ECO:0007669"/>
    <property type="project" value="InterPro"/>
</dbReference>
<feature type="domain" description="HTH lysR-type" evidence="5">
    <location>
        <begin position="5"/>
        <end position="62"/>
    </location>
</feature>
<keyword evidence="2" id="KW-0805">Transcription regulation</keyword>
<gene>
    <name evidence="6" type="ORF">GGQ59_000799</name>
</gene>
<comment type="similarity">
    <text evidence="1">Belongs to the LysR transcriptional regulatory family.</text>
</comment>
<protein>
    <submittedName>
        <fullName evidence="6">LysR family hydrogen peroxide-inducible transcriptional activator</fullName>
    </submittedName>
</protein>
<evidence type="ECO:0000313" key="7">
    <source>
        <dbReference type="Proteomes" id="UP000563524"/>
    </source>
</evidence>